<evidence type="ECO:0000256" key="2">
    <source>
        <dbReference type="ARBA" id="ARBA00023002"/>
    </source>
</evidence>
<dbReference type="RefSeq" id="WP_248934615.1">
    <property type="nucleotide sequence ID" value="NZ_JAKILF010000001.1"/>
</dbReference>
<keyword evidence="4" id="KW-1185">Reference proteome</keyword>
<evidence type="ECO:0000256" key="1">
    <source>
        <dbReference type="ARBA" id="ARBA00006484"/>
    </source>
</evidence>
<reference evidence="4" key="1">
    <citation type="journal article" date="2019" name="Int. J. Syst. Evol. Microbiol.">
        <title>The Global Catalogue of Microorganisms (GCM) 10K type strain sequencing project: providing services to taxonomists for standard genome sequencing and annotation.</title>
        <authorList>
            <consortium name="The Broad Institute Genomics Platform"/>
            <consortium name="The Broad Institute Genome Sequencing Center for Infectious Disease"/>
            <person name="Wu L."/>
            <person name="Ma J."/>
        </authorList>
    </citation>
    <scope>NUCLEOTIDE SEQUENCE [LARGE SCALE GENOMIC DNA]</scope>
    <source>
        <strain evidence="4">KCTC 52277</strain>
    </source>
</reference>
<dbReference type="InterPro" id="IPR002347">
    <property type="entry name" value="SDR_fam"/>
</dbReference>
<dbReference type="CDD" id="cd05233">
    <property type="entry name" value="SDR_c"/>
    <property type="match status" value="1"/>
</dbReference>
<keyword evidence="2 3" id="KW-0560">Oxidoreductase</keyword>
<comment type="caution">
    <text evidence="3">The sequence shown here is derived from an EMBL/GenBank/DDBJ whole genome shotgun (WGS) entry which is preliminary data.</text>
</comment>
<dbReference type="Pfam" id="PF13561">
    <property type="entry name" value="adh_short_C2"/>
    <property type="match status" value="1"/>
</dbReference>
<accession>A0ABV7GGT2</accession>
<proteinExistence type="inferred from homology"/>
<dbReference type="InterPro" id="IPR051122">
    <property type="entry name" value="SDR_DHRS6-like"/>
</dbReference>
<dbReference type="PRINTS" id="PR00080">
    <property type="entry name" value="SDRFAMILY"/>
</dbReference>
<sequence>MTAEVNPLDLTGKHILVTGASAGIGRATCVLLASLGARLMIHGRNEAELNRTLTMLAGDNHSLSLMDMSQTDELAPWVQQLAAEHGHFDGFVHCAGVQITKSIRSFDAEFFDQTMRTNLASALAISRGFRYRRPKAQQGSIVLVSSIAGLIGQPGNIVYGASKAGLMSATRGLAMELLRDNIRVNCVAPAMVETEMAQRTRDDMTQAQFAHIEAQHPMGLGKPEDVANAIAFLLSDAAKWINAVTLPVEGAYLAN</sequence>
<dbReference type="InterPro" id="IPR036291">
    <property type="entry name" value="NAD(P)-bd_dom_sf"/>
</dbReference>
<dbReference type="EMBL" id="JBHRTD010000018">
    <property type="protein sequence ID" value="MFC3140774.1"/>
    <property type="molecule type" value="Genomic_DNA"/>
</dbReference>
<dbReference type="Gene3D" id="3.40.50.720">
    <property type="entry name" value="NAD(P)-binding Rossmann-like Domain"/>
    <property type="match status" value="1"/>
</dbReference>
<dbReference type="SUPFAM" id="SSF51735">
    <property type="entry name" value="NAD(P)-binding Rossmann-fold domains"/>
    <property type="match status" value="1"/>
</dbReference>
<evidence type="ECO:0000313" key="3">
    <source>
        <dbReference type="EMBL" id="MFC3140774.1"/>
    </source>
</evidence>
<dbReference type="Proteomes" id="UP001595621">
    <property type="component" value="Unassembled WGS sequence"/>
</dbReference>
<dbReference type="PANTHER" id="PTHR43477">
    <property type="entry name" value="DIHYDROANTICAPSIN 7-DEHYDROGENASE"/>
    <property type="match status" value="1"/>
</dbReference>
<protein>
    <submittedName>
        <fullName evidence="3">SDR family NAD(P)-dependent oxidoreductase</fullName>
        <ecNumber evidence="3">1.1.1.-</ecNumber>
    </submittedName>
</protein>
<dbReference type="GO" id="GO:0016491">
    <property type="term" value="F:oxidoreductase activity"/>
    <property type="evidence" value="ECO:0007669"/>
    <property type="project" value="UniProtKB-KW"/>
</dbReference>
<dbReference type="PANTHER" id="PTHR43477:SF1">
    <property type="entry name" value="DIHYDROANTICAPSIN 7-DEHYDROGENASE"/>
    <property type="match status" value="1"/>
</dbReference>
<gene>
    <name evidence="3" type="ORF">ACFOE0_21705</name>
</gene>
<comment type="similarity">
    <text evidence="1">Belongs to the short-chain dehydrogenases/reductases (SDR) family.</text>
</comment>
<evidence type="ECO:0000313" key="4">
    <source>
        <dbReference type="Proteomes" id="UP001595621"/>
    </source>
</evidence>
<organism evidence="3 4">
    <name type="scientific">Shewanella submarina</name>
    <dbReference type="NCBI Taxonomy" id="2016376"/>
    <lineage>
        <taxon>Bacteria</taxon>
        <taxon>Pseudomonadati</taxon>
        <taxon>Pseudomonadota</taxon>
        <taxon>Gammaproteobacteria</taxon>
        <taxon>Alteromonadales</taxon>
        <taxon>Shewanellaceae</taxon>
        <taxon>Shewanella</taxon>
    </lineage>
</organism>
<name>A0ABV7GGT2_9GAMM</name>
<dbReference type="PRINTS" id="PR00081">
    <property type="entry name" value="GDHRDH"/>
</dbReference>
<dbReference type="EC" id="1.1.1.-" evidence="3"/>